<name>A0ABR0ZZ12_HUSHU</name>
<dbReference type="PANTHER" id="PTHR45813">
    <property type="entry name" value="IG-LIKE DOMAIN-CONTAINING PROTEIN"/>
    <property type="match status" value="1"/>
</dbReference>
<feature type="domain" description="GAIN-B" evidence="9">
    <location>
        <begin position="168"/>
        <end position="325"/>
    </location>
</feature>
<evidence type="ECO:0000256" key="5">
    <source>
        <dbReference type="ARBA" id="ARBA00023136"/>
    </source>
</evidence>
<dbReference type="Gene3D" id="1.20.1070.10">
    <property type="entry name" value="Rhodopsin 7-helix transmembrane proteins"/>
    <property type="match status" value="1"/>
</dbReference>
<dbReference type="PROSITE" id="PS50221">
    <property type="entry name" value="GAIN_B"/>
    <property type="match status" value="1"/>
</dbReference>
<dbReference type="PROSITE" id="PS50261">
    <property type="entry name" value="G_PROTEIN_RECEP_F2_4"/>
    <property type="match status" value="1"/>
</dbReference>
<comment type="caution">
    <text evidence="11">The sequence shown here is derived from an EMBL/GenBank/DDBJ whole genome shotgun (WGS) entry which is preliminary data.</text>
</comment>
<keyword evidence="4 8" id="KW-1133">Transmembrane helix</keyword>
<dbReference type="Pfam" id="PF01825">
    <property type="entry name" value="GPS"/>
    <property type="match status" value="1"/>
</dbReference>
<dbReference type="InterPro" id="IPR000832">
    <property type="entry name" value="GPCR_2_secretin-like"/>
</dbReference>
<evidence type="ECO:0000256" key="1">
    <source>
        <dbReference type="ARBA" id="ARBA00004141"/>
    </source>
</evidence>
<feature type="transmembrane region" description="Helical" evidence="8">
    <location>
        <begin position="485"/>
        <end position="508"/>
    </location>
</feature>
<dbReference type="PANTHER" id="PTHR45813:SF2">
    <property type="entry name" value="ADHESION G-PROTEIN COUPLED RECEPTOR F3"/>
    <property type="match status" value="1"/>
</dbReference>
<dbReference type="SMART" id="SM00303">
    <property type="entry name" value="GPS"/>
    <property type="match status" value="1"/>
</dbReference>
<evidence type="ECO:0000313" key="11">
    <source>
        <dbReference type="EMBL" id="KAK6490057.1"/>
    </source>
</evidence>
<evidence type="ECO:0000259" key="10">
    <source>
        <dbReference type="PROSITE" id="PS50261"/>
    </source>
</evidence>
<gene>
    <name evidence="11" type="ORF">HHUSO_G7036</name>
</gene>
<feature type="transmembrane region" description="Helical" evidence="8">
    <location>
        <begin position="332"/>
        <end position="358"/>
    </location>
</feature>
<feature type="transmembrane region" description="Helical" evidence="8">
    <location>
        <begin position="439"/>
        <end position="462"/>
    </location>
</feature>
<comment type="similarity">
    <text evidence="2">Belongs to the G-protein coupled receptor 2 family. Adhesion G-protein coupled receptor (ADGR) subfamily.</text>
</comment>
<dbReference type="InterPro" id="IPR057244">
    <property type="entry name" value="GAIN_B"/>
</dbReference>
<reference evidence="11 12" key="1">
    <citation type="submission" date="2021-05" db="EMBL/GenBank/DDBJ databases">
        <authorList>
            <person name="Zahm M."/>
            <person name="Klopp C."/>
            <person name="Cabau C."/>
            <person name="Kuhl H."/>
            <person name="Suciu R."/>
            <person name="Ciorpac M."/>
            <person name="Holostenco D."/>
            <person name="Gessner J."/>
            <person name="Wuertz S."/>
            <person name="Hohne C."/>
            <person name="Stock M."/>
            <person name="Gislard M."/>
            <person name="Lluch J."/>
            <person name="Milhes M."/>
            <person name="Lampietro C."/>
            <person name="Lopez Roques C."/>
            <person name="Donnadieu C."/>
            <person name="Du K."/>
            <person name="Schartl M."/>
            <person name="Guiguen Y."/>
        </authorList>
    </citation>
    <scope>NUCLEOTIDE SEQUENCE [LARGE SCALE GENOMIC DNA]</scope>
    <source>
        <strain evidence="11">Hh-F2</strain>
        <tissue evidence="11">Blood</tissue>
    </source>
</reference>
<evidence type="ECO:0000256" key="6">
    <source>
        <dbReference type="ARBA" id="ARBA00023157"/>
    </source>
</evidence>
<dbReference type="InterPro" id="IPR000203">
    <property type="entry name" value="GPS"/>
</dbReference>
<accession>A0ABR0ZZ12</accession>
<proteinExistence type="inferred from homology"/>
<dbReference type="InterPro" id="IPR046338">
    <property type="entry name" value="GAIN_dom_sf"/>
</dbReference>
<feature type="transmembrane region" description="Helical" evidence="8">
    <location>
        <begin position="410"/>
        <end position="432"/>
    </location>
</feature>
<dbReference type="InterPro" id="IPR017981">
    <property type="entry name" value="GPCR_2-like_7TM"/>
</dbReference>
<sequence>VSIKIPDDNVCPKEGDWPLSQKGKVSILACLPTEVGTRTRKCGESGWEGPVADCIDNKLYEVLQSAQKLEKGLGNPEEIVSDLLNDLTNIENTDIPISAAALHASLDILTLISSAAKNAKTKFPANVLKSFVGIADSLIDPSVTHIWKESTFKASDFLESIEDFAKQTYTNNGSYTITLKNVVLKGASIPEDNEAEISSPQASVKMNVNKNSTNATISTLTFLSLNSILPSNTMEGFSVHSVIQSIILVDAKTENVEITFQLENETSSKYPMMCVYWDFKTNDGNGGWSSQGCKWEKQDSNSTTSSCVCDHLTSFSVLMSKFPISLPWLDEIGYVGVGVSICSLMLCLVIEFLVWNSVVKSNISHFRHTALVNISVSLLIADCCFLSASFQSGKGGKLCLPLAMAMHVSFLAMFFWMLCQSIMLLHQMIFLFQQLRKKMYLSFSFALGYLGPIFIVIGTYMANPNKYYRKDSCWLMYEGGGKGSIFAFVLPVGIIVIINTFTLVVVISKLLRPSVSEGGKAEDMETVKSILKAVIILTPVFGLTWALGFLTMIFDLPETFGAKAVHYLFSIFNSLQGLFILITGCFTEKKVRDALLKHVNSVYAPSSKSETSNSIKK</sequence>
<dbReference type="Proteomes" id="UP001369086">
    <property type="component" value="Unassembled WGS sequence"/>
</dbReference>
<keyword evidence="6" id="KW-1015">Disulfide bond</keyword>
<comment type="subcellular location">
    <subcellularLocation>
        <location evidence="1">Membrane</location>
        <topology evidence="1">Multi-pass membrane protein</topology>
    </subcellularLocation>
</comment>
<evidence type="ECO:0000256" key="2">
    <source>
        <dbReference type="ARBA" id="ARBA00007343"/>
    </source>
</evidence>
<keyword evidence="5 8" id="KW-0472">Membrane</keyword>
<feature type="transmembrane region" description="Helical" evidence="8">
    <location>
        <begin position="566"/>
        <end position="587"/>
    </location>
</feature>
<keyword evidence="7" id="KW-0325">Glycoprotein</keyword>
<dbReference type="EMBL" id="JAHFZB010000005">
    <property type="protein sequence ID" value="KAK6490057.1"/>
    <property type="molecule type" value="Genomic_DNA"/>
</dbReference>
<evidence type="ECO:0000256" key="8">
    <source>
        <dbReference type="SAM" id="Phobius"/>
    </source>
</evidence>
<feature type="transmembrane region" description="Helical" evidence="8">
    <location>
        <begin position="529"/>
        <end position="554"/>
    </location>
</feature>
<dbReference type="InterPro" id="IPR051587">
    <property type="entry name" value="Adhesion_GPCR"/>
</dbReference>
<feature type="domain" description="G-protein coupled receptors family 2 profile 2" evidence="10">
    <location>
        <begin position="329"/>
        <end position="588"/>
    </location>
</feature>
<protein>
    <submittedName>
        <fullName evidence="11">Adhesion G-protein coupled receptor F1-like</fullName>
    </submittedName>
</protein>
<organism evidence="11 12">
    <name type="scientific">Huso huso</name>
    <name type="common">Beluga</name>
    <name type="synonym">Acipenser huso</name>
    <dbReference type="NCBI Taxonomy" id="61971"/>
    <lineage>
        <taxon>Eukaryota</taxon>
        <taxon>Metazoa</taxon>
        <taxon>Chordata</taxon>
        <taxon>Craniata</taxon>
        <taxon>Vertebrata</taxon>
        <taxon>Euteleostomi</taxon>
        <taxon>Actinopterygii</taxon>
        <taxon>Chondrostei</taxon>
        <taxon>Acipenseriformes</taxon>
        <taxon>Acipenseridae</taxon>
        <taxon>Huso</taxon>
    </lineage>
</organism>
<keyword evidence="12" id="KW-1185">Reference proteome</keyword>
<dbReference type="PRINTS" id="PR00249">
    <property type="entry name" value="GPCRSECRETIN"/>
</dbReference>
<evidence type="ECO:0000313" key="12">
    <source>
        <dbReference type="Proteomes" id="UP001369086"/>
    </source>
</evidence>
<dbReference type="Gene3D" id="2.60.220.50">
    <property type="match status" value="1"/>
</dbReference>
<feature type="non-terminal residue" evidence="11">
    <location>
        <position position="1"/>
    </location>
</feature>
<feature type="transmembrane region" description="Helical" evidence="8">
    <location>
        <begin position="370"/>
        <end position="390"/>
    </location>
</feature>
<evidence type="ECO:0000259" key="9">
    <source>
        <dbReference type="PROSITE" id="PS50221"/>
    </source>
</evidence>
<dbReference type="Pfam" id="PF00002">
    <property type="entry name" value="7tm_2"/>
    <property type="match status" value="1"/>
</dbReference>
<keyword evidence="3 8" id="KW-0812">Transmembrane</keyword>
<evidence type="ECO:0000256" key="7">
    <source>
        <dbReference type="ARBA" id="ARBA00023180"/>
    </source>
</evidence>
<evidence type="ECO:0000256" key="3">
    <source>
        <dbReference type="ARBA" id="ARBA00022692"/>
    </source>
</evidence>
<evidence type="ECO:0000256" key="4">
    <source>
        <dbReference type="ARBA" id="ARBA00022989"/>
    </source>
</evidence>